<evidence type="ECO:0000256" key="3">
    <source>
        <dbReference type="ARBA" id="ARBA00018727"/>
    </source>
</evidence>
<dbReference type="Gene3D" id="2.70.130.10">
    <property type="entry name" value="Mannose-6-phosphate receptor binding domain"/>
    <property type="match status" value="1"/>
</dbReference>
<dbReference type="GO" id="GO:0005789">
    <property type="term" value="C:endoplasmic reticulum membrane"/>
    <property type="evidence" value="ECO:0007669"/>
    <property type="project" value="UniProtKB-SubCell"/>
</dbReference>
<comment type="similarity">
    <text evidence="2">Belongs to the OS-9 family.</text>
</comment>
<dbReference type="GO" id="GO:0030968">
    <property type="term" value="P:endoplasmic reticulum unfolded protein response"/>
    <property type="evidence" value="ECO:0007669"/>
    <property type="project" value="InterPro"/>
</dbReference>
<dbReference type="GO" id="GO:0030970">
    <property type="term" value="P:retrograde protein transport, ER to cytosol"/>
    <property type="evidence" value="ECO:0007669"/>
    <property type="project" value="TreeGrafter"/>
</dbReference>
<dbReference type="Proteomes" id="UP000308199">
    <property type="component" value="Unassembled WGS sequence"/>
</dbReference>
<feature type="region of interest" description="Disordered" evidence="5">
    <location>
        <begin position="66"/>
        <end position="106"/>
    </location>
</feature>
<evidence type="ECO:0000313" key="9">
    <source>
        <dbReference type="Proteomes" id="UP000308199"/>
    </source>
</evidence>
<dbReference type="OrthoDB" id="448954at2759"/>
<evidence type="ECO:0000256" key="2">
    <source>
        <dbReference type="ARBA" id="ARBA00009918"/>
    </source>
</evidence>
<name>A0A4S4KTV8_9AGAM</name>
<reference evidence="8 9" key="1">
    <citation type="submission" date="2019-02" db="EMBL/GenBank/DDBJ databases">
        <title>Genome sequencing of the rare red list fungi Phellinidium pouzarii.</title>
        <authorList>
            <person name="Buettner E."/>
            <person name="Kellner H."/>
        </authorList>
    </citation>
    <scope>NUCLEOTIDE SEQUENCE [LARGE SCALE GENOMIC DNA]</scope>
    <source>
        <strain evidence="8 9">DSM 108285</strain>
    </source>
</reference>
<feature type="signal peptide" evidence="6">
    <location>
        <begin position="1"/>
        <end position="20"/>
    </location>
</feature>
<protein>
    <recommendedName>
        <fullName evidence="3">Protein OS-9 homolog</fullName>
    </recommendedName>
</protein>
<feature type="chain" id="PRO_5020401262" description="Protein OS-9 homolog" evidence="6">
    <location>
        <begin position="21"/>
        <end position="425"/>
    </location>
</feature>
<feature type="region of interest" description="Disordered" evidence="5">
    <location>
        <begin position="285"/>
        <end position="313"/>
    </location>
</feature>
<dbReference type="GO" id="GO:0030246">
    <property type="term" value="F:carbohydrate binding"/>
    <property type="evidence" value="ECO:0007669"/>
    <property type="project" value="UniProtKB-KW"/>
</dbReference>
<proteinExistence type="inferred from homology"/>
<evidence type="ECO:0000259" key="7">
    <source>
        <dbReference type="Pfam" id="PF07915"/>
    </source>
</evidence>
<keyword evidence="9" id="KW-1185">Reference proteome</keyword>
<dbReference type="InterPro" id="IPR045149">
    <property type="entry name" value="OS-9-like"/>
</dbReference>
<dbReference type="PANTHER" id="PTHR15414:SF0">
    <property type="entry name" value="ENDOPLASMIC RETICULUM LECTIN 1"/>
    <property type="match status" value="1"/>
</dbReference>
<keyword evidence="4" id="KW-0430">Lectin</keyword>
<feature type="compositionally biased region" description="Low complexity" evidence="5">
    <location>
        <begin position="296"/>
        <end position="306"/>
    </location>
</feature>
<dbReference type="GO" id="GO:0005788">
    <property type="term" value="C:endoplasmic reticulum lumen"/>
    <property type="evidence" value="ECO:0007669"/>
    <property type="project" value="TreeGrafter"/>
</dbReference>
<dbReference type="InterPro" id="IPR012913">
    <property type="entry name" value="OS9-like_dom"/>
</dbReference>
<dbReference type="Pfam" id="PF07915">
    <property type="entry name" value="PRKCSH"/>
    <property type="match status" value="1"/>
</dbReference>
<evidence type="ECO:0000313" key="8">
    <source>
        <dbReference type="EMBL" id="THH02129.1"/>
    </source>
</evidence>
<evidence type="ECO:0000256" key="4">
    <source>
        <dbReference type="ARBA" id="ARBA00022734"/>
    </source>
</evidence>
<evidence type="ECO:0000256" key="1">
    <source>
        <dbReference type="ARBA" id="ARBA00004367"/>
    </source>
</evidence>
<accession>A0A4S4KTV8</accession>
<comment type="caution">
    <text evidence="8">The sequence shown here is derived from an EMBL/GenBank/DDBJ whole genome shotgun (WGS) entry which is preliminary data.</text>
</comment>
<comment type="subcellular location">
    <subcellularLocation>
        <location evidence="1">Endoplasmic reticulum membrane</location>
        <topology evidence="1">Peripheral membrane protein</topology>
        <orientation evidence="1">Lumenal side</orientation>
    </subcellularLocation>
</comment>
<feature type="domain" description="Protein OS9-like" evidence="7">
    <location>
        <begin position="141"/>
        <end position="200"/>
    </location>
</feature>
<gene>
    <name evidence="8" type="ORF">EW145_g6793</name>
</gene>
<dbReference type="AlphaFoldDB" id="A0A4S4KTV8"/>
<dbReference type="EMBL" id="SGPK01000560">
    <property type="protein sequence ID" value="THH02129.1"/>
    <property type="molecule type" value="Genomic_DNA"/>
</dbReference>
<sequence length="425" mass="47182">MRLQLLPVALVALCVSTASARAHWSLTEDLYAFPKYRVTFLNGLPVLNDTAERWLSAGLKGGEPEFLDQPWQDSGRHRSEQLQGIESGDGKGSESLEATTETPQTSKCRLQRMQLAGKVEEPQIEANAAQSWSLLQPLSNSCIYHRQGWFTYAYCHNNQVRQFREIAHSHPHVGPGYVPEEDHEWEAFTLGQAATIPGEGHELTNAQQELLTSSVDITMTDTILFVKETSTCNYIMVINTPRLCGEPGFRTRLEQRDEAFIRCREVLGSKEDVAAVDKTLPISSHPFKRPARHSIPDIPSPASSSISDDEARAGIDQKKSERLRAAIQVFLSGGAKKAEDGSDAVIITGEDGDMMFDIEFIDAEDADEALDKIEDILAGASGKLERLEEALRAAGYGDASFVDDVVKERKRKNEDKKRTAQHEEL</sequence>
<feature type="compositionally biased region" description="Polar residues" evidence="5">
    <location>
        <begin position="96"/>
        <end position="106"/>
    </location>
</feature>
<keyword evidence="6" id="KW-0732">Signal</keyword>
<evidence type="ECO:0000256" key="6">
    <source>
        <dbReference type="SAM" id="SignalP"/>
    </source>
</evidence>
<evidence type="ECO:0000256" key="5">
    <source>
        <dbReference type="SAM" id="MobiDB-lite"/>
    </source>
</evidence>
<dbReference type="PANTHER" id="PTHR15414">
    <property type="entry name" value="OS-9-RELATED"/>
    <property type="match status" value="1"/>
</dbReference>
<dbReference type="InterPro" id="IPR009011">
    <property type="entry name" value="Man6P_isomerase_rcpt-bd_dom_sf"/>
</dbReference>
<organism evidence="8 9">
    <name type="scientific">Phellinidium pouzarii</name>
    <dbReference type="NCBI Taxonomy" id="167371"/>
    <lineage>
        <taxon>Eukaryota</taxon>
        <taxon>Fungi</taxon>
        <taxon>Dikarya</taxon>
        <taxon>Basidiomycota</taxon>
        <taxon>Agaricomycotina</taxon>
        <taxon>Agaricomycetes</taxon>
        <taxon>Hymenochaetales</taxon>
        <taxon>Hymenochaetaceae</taxon>
        <taxon>Phellinidium</taxon>
    </lineage>
</organism>